<gene>
    <name evidence="1" type="ORF">EVAR_94109_1</name>
</gene>
<dbReference type="AlphaFoldDB" id="A0A4C1U6W7"/>
<reference evidence="1 2" key="1">
    <citation type="journal article" date="2019" name="Commun. Biol.">
        <title>The bagworm genome reveals a unique fibroin gene that provides high tensile strength.</title>
        <authorList>
            <person name="Kono N."/>
            <person name="Nakamura H."/>
            <person name="Ohtoshi R."/>
            <person name="Tomita M."/>
            <person name="Numata K."/>
            <person name="Arakawa K."/>
        </authorList>
    </citation>
    <scope>NUCLEOTIDE SEQUENCE [LARGE SCALE GENOMIC DNA]</scope>
</reference>
<name>A0A4C1U6W7_EUMVA</name>
<organism evidence="1 2">
    <name type="scientific">Eumeta variegata</name>
    <name type="common">Bagworm moth</name>
    <name type="synonym">Eumeta japonica</name>
    <dbReference type="NCBI Taxonomy" id="151549"/>
    <lineage>
        <taxon>Eukaryota</taxon>
        <taxon>Metazoa</taxon>
        <taxon>Ecdysozoa</taxon>
        <taxon>Arthropoda</taxon>
        <taxon>Hexapoda</taxon>
        <taxon>Insecta</taxon>
        <taxon>Pterygota</taxon>
        <taxon>Neoptera</taxon>
        <taxon>Endopterygota</taxon>
        <taxon>Lepidoptera</taxon>
        <taxon>Glossata</taxon>
        <taxon>Ditrysia</taxon>
        <taxon>Tineoidea</taxon>
        <taxon>Psychidae</taxon>
        <taxon>Oiketicinae</taxon>
        <taxon>Eumeta</taxon>
    </lineage>
</organism>
<evidence type="ECO:0000313" key="2">
    <source>
        <dbReference type="Proteomes" id="UP000299102"/>
    </source>
</evidence>
<sequence>MSAHRVVSCYCTTCHSSRAPAPPAAHRPPCFCRRPTNMDALSSVPVFSRSKRACESPLSMETRRGHRCVGGLLSRIQYLMEGKRVNGVEVSYRNSDLLE</sequence>
<dbReference type="Proteomes" id="UP000299102">
    <property type="component" value="Unassembled WGS sequence"/>
</dbReference>
<dbReference type="EMBL" id="BGZK01000136">
    <property type="protein sequence ID" value="GBP22071.1"/>
    <property type="molecule type" value="Genomic_DNA"/>
</dbReference>
<proteinExistence type="predicted"/>
<accession>A0A4C1U6W7</accession>
<keyword evidence="2" id="KW-1185">Reference proteome</keyword>
<evidence type="ECO:0000313" key="1">
    <source>
        <dbReference type="EMBL" id="GBP22071.1"/>
    </source>
</evidence>
<comment type="caution">
    <text evidence="1">The sequence shown here is derived from an EMBL/GenBank/DDBJ whole genome shotgun (WGS) entry which is preliminary data.</text>
</comment>
<protein>
    <submittedName>
        <fullName evidence="1">Uncharacterized protein</fullName>
    </submittedName>
</protein>